<dbReference type="NCBIfam" id="NF005208">
    <property type="entry name" value="PRK06676.1"/>
    <property type="match status" value="1"/>
</dbReference>
<dbReference type="Proteomes" id="UP000254123">
    <property type="component" value="Unassembled WGS sequence"/>
</dbReference>
<dbReference type="InterPro" id="IPR000110">
    <property type="entry name" value="Ribosomal_bS1"/>
</dbReference>
<dbReference type="CDD" id="cd05691">
    <property type="entry name" value="S1_RPS1_repeat_ec6"/>
    <property type="match status" value="1"/>
</dbReference>
<keyword evidence="3 6" id="KW-0694">RNA-binding</keyword>
<dbReference type="GO" id="GO:0003735">
    <property type="term" value="F:structural constituent of ribosome"/>
    <property type="evidence" value="ECO:0007669"/>
    <property type="project" value="InterPro"/>
</dbReference>
<dbReference type="NCBIfam" id="NF004952">
    <property type="entry name" value="PRK06299.1-2"/>
    <property type="match status" value="1"/>
</dbReference>
<dbReference type="SMART" id="SM00316">
    <property type="entry name" value="S1"/>
    <property type="match status" value="6"/>
</dbReference>
<feature type="domain" description="S1 motif" evidence="8">
    <location>
        <begin position="278"/>
        <end position="348"/>
    </location>
</feature>
<feature type="domain" description="S1 motif" evidence="8">
    <location>
        <begin position="106"/>
        <end position="172"/>
    </location>
</feature>
<feature type="domain" description="S1 motif" evidence="8">
    <location>
        <begin position="452"/>
        <end position="521"/>
    </location>
</feature>
<dbReference type="Gene3D" id="2.40.50.140">
    <property type="entry name" value="Nucleic acid-binding proteins"/>
    <property type="match status" value="6"/>
</dbReference>
<comment type="similarity">
    <text evidence="1 6">Belongs to the bacterial ribosomal protein bS1 family.</text>
</comment>
<evidence type="ECO:0000256" key="6">
    <source>
        <dbReference type="PIRNR" id="PIRNR002111"/>
    </source>
</evidence>
<evidence type="ECO:0000256" key="4">
    <source>
        <dbReference type="ARBA" id="ARBA00022980"/>
    </source>
</evidence>
<dbReference type="InterPro" id="IPR003029">
    <property type="entry name" value="S1_domain"/>
</dbReference>
<dbReference type="PROSITE" id="PS50126">
    <property type="entry name" value="S1"/>
    <property type="match status" value="6"/>
</dbReference>
<dbReference type="PIRSF" id="PIRSF002111">
    <property type="entry name" value="RpsA"/>
    <property type="match status" value="1"/>
</dbReference>
<evidence type="ECO:0000256" key="2">
    <source>
        <dbReference type="ARBA" id="ARBA00022737"/>
    </source>
</evidence>
<evidence type="ECO:0000256" key="3">
    <source>
        <dbReference type="ARBA" id="ARBA00022884"/>
    </source>
</evidence>
<dbReference type="EMBL" id="UGVC01000001">
    <property type="protein sequence ID" value="SUD90470.1"/>
    <property type="molecule type" value="Genomic_DNA"/>
</dbReference>
<feature type="domain" description="S1 motif" evidence="8">
    <location>
        <begin position="193"/>
        <end position="261"/>
    </location>
</feature>
<feature type="domain" description="S1 motif" evidence="8">
    <location>
        <begin position="365"/>
        <end position="435"/>
    </location>
</feature>
<dbReference type="InterPro" id="IPR035104">
    <property type="entry name" value="Ribosomal_protein_S1-like"/>
</dbReference>
<evidence type="ECO:0000256" key="5">
    <source>
        <dbReference type="ARBA" id="ARBA00023274"/>
    </source>
</evidence>
<name>A0A379LIP7_9GAMM</name>
<keyword evidence="2" id="KW-0677">Repeat</keyword>
<dbReference type="FunFam" id="2.40.50.140:FF:000018">
    <property type="entry name" value="30S ribosomal protein S1"/>
    <property type="match status" value="1"/>
</dbReference>
<dbReference type="STRING" id="1123034.GCA_000685805_01500"/>
<dbReference type="NCBIfam" id="NF004954">
    <property type="entry name" value="PRK06299.1-4"/>
    <property type="match status" value="1"/>
</dbReference>
<dbReference type="RefSeq" id="WP_028859013.1">
    <property type="nucleotide sequence ID" value="NZ_CAJHAQ010000001.1"/>
</dbReference>
<dbReference type="GO" id="GO:0003729">
    <property type="term" value="F:mRNA binding"/>
    <property type="evidence" value="ECO:0007669"/>
    <property type="project" value="TreeGrafter"/>
</dbReference>
<dbReference type="InterPro" id="IPR012340">
    <property type="entry name" value="NA-bd_OB-fold"/>
</dbReference>
<proteinExistence type="inferred from homology"/>
<protein>
    <recommendedName>
        <fullName evidence="6">30S ribosomal protein S1</fullName>
    </recommendedName>
</protein>
<dbReference type="AlphaFoldDB" id="A0A379LIP7"/>
<dbReference type="PRINTS" id="PR00681">
    <property type="entry name" value="RIBOSOMALS1"/>
</dbReference>
<dbReference type="FunFam" id="2.40.50.140:FF:000017">
    <property type="entry name" value="30S ribosomal protein S1"/>
    <property type="match status" value="1"/>
</dbReference>
<evidence type="ECO:0000313" key="10">
    <source>
        <dbReference type="Proteomes" id="UP000254123"/>
    </source>
</evidence>
<evidence type="ECO:0000256" key="7">
    <source>
        <dbReference type="SAM" id="MobiDB-lite"/>
    </source>
</evidence>
<dbReference type="CDD" id="cd05688">
    <property type="entry name" value="S1_RPS1_repeat_ec3"/>
    <property type="match status" value="1"/>
</dbReference>
<dbReference type="SUPFAM" id="SSF50249">
    <property type="entry name" value="Nucleic acid-binding proteins"/>
    <property type="match status" value="6"/>
</dbReference>
<dbReference type="GO" id="GO:0022627">
    <property type="term" value="C:cytosolic small ribosomal subunit"/>
    <property type="evidence" value="ECO:0007669"/>
    <property type="project" value="TreeGrafter"/>
</dbReference>
<dbReference type="NCBIfam" id="TIGR00717">
    <property type="entry name" value="rpsA"/>
    <property type="match status" value="1"/>
</dbReference>
<dbReference type="GO" id="GO:0006412">
    <property type="term" value="P:translation"/>
    <property type="evidence" value="ECO:0007669"/>
    <property type="project" value="InterPro"/>
</dbReference>
<keyword evidence="5 6" id="KW-0687">Ribonucleoprotein</keyword>
<evidence type="ECO:0000256" key="1">
    <source>
        <dbReference type="ARBA" id="ARBA00006767"/>
    </source>
</evidence>
<dbReference type="InterPro" id="IPR050437">
    <property type="entry name" value="Ribos_protein_bS1-like"/>
</dbReference>
<reference evidence="9 10" key="1">
    <citation type="submission" date="2018-06" db="EMBL/GenBank/DDBJ databases">
        <authorList>
            <consortium name="Pathogen Informatics"/>
            <person name="Doyle S."/>
        </authorList>
    </citation>
    <scope>NUCLEOTIDE SEQUENCE [LARGE SCALE GENOMIC DNA]</scope>
    <source>
        <strain evidence="9 10">NCTC10526</strain>
    </source>
</reference>
<gene>
    <name evidence="9" type="primary">rpsA</name>
    <name evidence="9" type="ORF">NCTC10526_00797</name>
</gene>
<comment type="function">
    <text evidence="6">Binds mRNA; thus facilitating recognition of the initiation point. It is needed to translate mRNA with a short Shine-Dalgarno (SD) purine-rich sequence.</text>
</comment>
<dbReference type="FunFam" id="2.40.50.140:FF:000016">
    <property type="entry name" value="30S ribosomal protein S1"/>
    <property type="match status" value="1"/>
</dbReference>
<feature type="region of interest" description="Disordered" evidence="7">
    <location>
        <begin position="533"/>
        <end position="560"/>
    </location>
</feature>
<dbReference type="FunFam" id="2.40.50.140:FF:000036">
    <property type="entry name" value="30S ribosomal protein S1"/>
    <property type="match status" value="1"/>
</dbReference>
<keyword evidence="4 6" id="KW-0689">Ribosomal protein</keyword>
<keyword evidence="10" id="KW-1185">Reference proteome</keyword>
<dbReference type="PANTHER" id="PTHR10724">
    <property type="entry name" value="30S RIBOSOMAL PROTEIN S1"/>
    <property type="match status" value="1"/>
</dbReference>
<feature type="domain" description="S1 motif" evidence="8">
    <location>
        <begin position="22"/>
        <end position="88"/>
    </location>
</feature>
<dbReference type="PANTHER" id="PTHR10724:SF7">
    <property type="entry name" value="SMALL RIBOSOMAL SUBUNIT PROTEIN BS1C"/>
    <property type="match status" value="1"/>
</dbReference>
<organism evidence="9 10">
    <name type="scientific">Psychrobacter phenylpyruvicus</name>
    <dbReference type="NCBI Taxonomy" id="29432"/>
    <lineage>
        <taxon>Bacteria</taxon>
        <taxon>Pseudomonadati</taxon>
        <taxon>Pseudomonadota</taxon>
        <taxon>Gammaproteobacteria</taxon>
        <taxon>Moraxellales</taxon>
        <taxon>Moraxellaceae</taxon>
        <taxon>Psychrobacter</taxon>
    </lineage>
</organism>
<dbReference type="Pfam" id="PF00575">
    <property type="entry name" value="S1"/>
    <property type="match status" value="6"/>
</dbReference>
<dbReference type="CDD" id="cd04465">
    <property type="entry name" value="S1_RPS1_repeat_ec2_hs2"/>
    <property type="match status" value="1"/>
</dbReference>
<evidence type="ECO:0000259" key="8">
    <source>
        <dbReference type="PROSITE" id="PS50126"/>
    </source>
</evidence>
<sequence length="560" mass="61572">MESFAELFEASLEEQGLDIERGSVISGAVVAIDSDWITVDTGLKSEGVVAREEFLDENGELEVAVGDSVDVVVEAVDNGMGQTLLSREKAKRVETWNALEKLFEGDEIVKGIISSKVKGGFTVDVGSVRAFLPGSLVDVRPIRDTTHLEGKELEFKIIKLDQKRNNVVVSRKAVMEAENSAEREELLNKLEEGIEVEGIVKNLTDYGAFVDLGGIDGLLHITDMAWRRIKHPSEVVEVGQDLKVKVLKFDRERNRVSLGLKQLGTDPWDNVSGTYPVGSIVKARVTNLTDYGCFAEISDGIEGLVHVSEMDHTNKNIHPSKVVQIGDEVDVMILDIDEERRRISLGIKQTLPNPWEEFDKKYDRGDKLTGTIKSITDFGIFIGLDGGIDGLVHLSDISWNEAGEEAIRNYNKGDTVEAMVLSVDAEANRISLGIKQLSSDPFNEYLVANDRGSIVTGTVKEVDAKGAVITLADEVEGYLRASEIQRDKVEDATKHLNEGDTVEAKIISVDRKSRGISLSIKAKDEAEERQAIKELGSTQAAPEAQPKTIGDLIKEQMQED</sequence>
<accession>A0A379LIP7</accession>
<evidence type="ECO:0000313" key="9">
    <source>
        <dbReference type="EMBL" id="SUD90470.1"/>
    </source>
</evidence>
<dbReference type="CDD" id="cd05687">
    <property type="entry name" value="S1_RPS1_repeat_ec1_hs1"/>
    <property type="match status" value="1"/>
</dbReference>
<dbReference type="FunFam" id="2.40.50.140:FF:000011">
    <property type="entry name" value="30S ribosomal protein S1"/>
    <property type="match status" value="1"/>
</dbReference>